<sequence length="49" mass="5447">MRAHTHNAAVRFRVNEALLAAATHKAQREGMSLSELLRHAVRNAVRDAV</sequence>
<keyword evidence="3" id="KW-1185">Reference proteome</keyword>
<dbReference type="InterPro" id="IPR002145">
    <property type="entry name" value="CopG"/>
</dbReference>
<evidence type="ECO:0000313" key="3">
    <source>
        <dbReference type="Proteomes" id="UP000576821"/>
    </source>
</evidence>
<dbReference type="Proteomes" id="UP000576821">
    <property type="component" value="Unassembled WGS sequence"/>
</dbReference>
<evidence type="ECO:0000259" key="1">
    <source>
        <dbReference type="Pfam" id="PF01402"/>
    </source>
</evidence>
<dbReference type="GO" id="GO:0006355">
    <property type="term" value="P:regulation of DNA-templated transcription"/>
    <property type="evidence" value="ECO:0007669"/>
    <property type="project" value="InterPro"/>
</dbReference>
<dbReference type="InterPro" id="IPR010985">
    <property type="entry name" value="Ribbon_hlx_hlx"/>
</dbReference>
<dbReference type="SUPFAM" id="SSF47598">
    <property type="entry name" value="Ribbon-helix-helix"/>
    <property type="match status" value="1"/>
</dbReference>
<dbReference type="AlphaFoldDB" id="A0A846M2U3"/>
<protein>
    <submittedName>
        <fullName evidence="2">Antitoxin component of RelBE/YafQ-DinJ toxin-antitoxin module</fullName>
    </submittedName>
</protein>
<feature type="domain" description="Ribbon-helix-helix protein CopG" evidence="1">
    <location>
        <begin position="11"/>
        <end position="46"/>
    </location>
</feature>
<comment type="caution">
    <text evidence="2">The sequence shown here is derived from an EMBL/GenBank/DDBJ whole genome shotgun (WGS) entry which is preliminary data.</text>
</comment>
<dbReference type="EMBL" id="JAASQR010000002">
    <property type="protein sequence ID" value="NIJ16497.1"/>
    <property type="molecule type" value="Genomic_DNA"/>
</dbReference>
<reference evidence="2 3" key="1">
    <citation type="submission" date="2020-03" db="EMBL/GenBank/DDBJ databases">
        <title>Genomic Encyclopedia of Type Strains, Phase IV (KMG-IV): sequencing the most valuable type-strain genomes for metagenomic binning, comparative biology and taxonomic classification.</title>
        <authorList>
            <person name="Goeker M."/>
        </authorList>
    </citation>
    <scope>NUCLEOTIDE SEQUENCE [LARGE SCALE GENOMIC DNA]</scope>
    <source>
        <strain evidence="2 3">DSM 21299</strain>
    </source>
</reference>
<organism evidence="2 3">
    <name type="scientific">Sphingobium vermicomposti</name>
    <dbReference type="NCBI Taxonomy" id="529005"/>
    <lineage>
        <taxon>Bacteria</taxon>
        <taxon>Pseudomonadati</taxon>
        <taxon>Pseudomonadota</taxon>
        <taxon>Alphaproteobacteria</taxon>
        <taxon>Sphingomonadales</taxon>
        <taxon>Sphingomonadaceae</taxon>
        <taxon>Sphingobium</taxon>
    </lineage>
</organism>
<dbReference type="RefSeq" id="WP_167303113.1">
    <property type="nucleotide sequence ID" value="NZ_JAASQR010000002.1"/>
</dbReference>
<gene>
    <name evidence="2" type="ORF">FHS54_001463</name>
</gene>
<name>A0A846M2U3_9SPHN</name>
<dbReference type="Pfam" id="PF01402">
    <property type="entry name" value="RHH_1"/>
    <property type="match status" value="1"/>
</dbReference>
<evidence type="ECO:0000313" key="2">
    <source>
        <dbReference type="EMBL" id="NIJ16497.1"/>
    </source>
</evidence>
<accession>A0A846M2U3</accession>
<proteinExistence type="predicted"/>